<dbReference type="Proteomes" id="UP001454036">
    <property type="component" value="Unassembled WGS sequence"/>
</dbReference>
<protein>
    <submittedName>
        <fullName evidence="1">Uncharacterized protein</fullName>
    </submittedName>
</protein>
<name>A0AAV3PYT0_LITER</name>
<evidence type="ECO:0000313" key="2">
    <source>
        <dbReference type="Proteomes" id="UP001454036"/>
    </source>
</evidence>
<dbReference type="PANTHER" id="PTHR24559">
    <property type="entry name" value="TRANSPOSON TY3-I GAG-POL POLYPROTEIN"/>
    <property type="match status" value="1"/>
</dbReference>
<dbReference type="InterPro" id="IPR043502">
    <property type="entry name" value="DNA/RNA_pol_sf"/>
</dbReference>
<dbReference type="InterPro" id="IPR053134">
    <property type="entry name" value="RNA-dir_DNA_polymerase"/>
</dbReference>
<gene>
    <name evidence="1" type="ORF">LIER_13943</name>
</gene>
<dbReference type="Gene3D" id="3.10.10.10">
    <property type="entry name" value="HIV Type 1 Reverse Transcriptase, subunit A, domain 1"/>
    <property type="match status" value="1"/>
</dbReference>
<proteinExistence type="predicted"/>
<evidence type="ECO:0000313" key="1">
    <source>
        <dbReference type="EMBL" id="GAA0156443.1"/>
    </source>
</evidence>
<reference evidence="1 2" key="1">
    <citation type="submission" date="2024-01" db="EMBL/GenBank/DDBJ databases">
        <title>The complete chloroplast genome sequence of Lithospermum erythrorhizon: insights into the phylogenetic relationship among Boraginaceae species and the maternal lineages of purple gromwells.</title>
        <authorList>
            <person name="Okada T."/>
            <person name="Watanabe K."/>
        </authorList>
    </citation>
    <scope>NUCLEOTIDE SEQUENCE [LARGE SCALE GENOMIC DNA]</scope>
</reference>
<dbReference type="SUPFAM" id="SSF56672">
    <property type="entry name" value="DNA/RNA polymerases"/>
    <property type="match status" value="1"/>
</dbReference>
<keyword evidence="2" id="KW-1185">Reference proteome</keyword>
<dbReference type="EMBL" id="BAABME010002865">
    <property type="protein sequence ID" value="GAA0156443.1"/>
    <property type="molecule type" value="Genomic_DNA"/>
</dbReference>
<comment type="caution">
    <text evidence="1">The sequence shown here is derived from an EMBL/GenBank/DDBJ whole genome shotgun (WGS) entry which is preliminary data.</text>
</comment>
<dbReference type="PANTHER" id="PTHR24559:SF431">
    <property type="entry name" value="RNA-DIRECTED DNA POLYMERASE HOMOLOG"/>
    <property type="match status" value="1"/>
</dbReference>
<organism evidence="1 2">
    <name type="scientific">Lithospermum erythrorhizon</name>
    <name type="common">Purple gromwell</name>
    <name type="synonym">Lithospermum officinale var. erythrorhizon</name>
    <dbReference type="NCBI Taxonomy" id="34254"/>
    <lineage>
        <taxon>Eukaryota</taxon>
        <taxon>Viridiplantae</taxon>
        <taxon>Streptophyta</taxon>
        <taxon>Embryophyta</taxon>
        <taxon>Tracheophyta</taxon>
        <taxon>Spermatophyta</taxon>
        <taxon>Magnoliopsida</taxon>
        <taxon>eudicotyledons</taxon>
        <taxon>Gunneridae</taxon>
        <taxon>Pentapetalae</taxon>
        <taxon>asterids</taxon>
        <taxon>lamiids</taxon>
        <taxon>Boraginales</taxon>
        <taxon>Boraginaceae</taxon>
        <taxon>Boraginoideae</taxon>
        <taxon>Lithospermeae</taxon>
        <taxon>Lithospermum</taxon>
    </lineage>
</organism>
<sequence length="142" mass="16305">MPSIDTSIALHKLHVDSMYVPIKQKKRTFSDEKNQTVRVEVELQLKADGIRELQFPKWIANVVLVKKLNRTWWMCTDFASLNKACPKDLYSLPCLPRLVDGNAVTKSLISWTLCGDNIKLRCILKMKRKLLSSPSMIYIAGR</sequence>
<accession>A0AAV3PYT0</accession>
<dbReference type="AlphaFoldDB" id="A0AAV3PYT0"/>